<keyword evidence="13" id="KW-0406">Ion transport</keyword>
<dbReference type="Proteomes" id="UP001189429">
    <property type="component" value="Unassembled WGS sequence"/>
</dbReference>
<evidence type="ECO:0000313" key="20">
    <source>
        <dbReference type="EMBL" id="CAK0889908.1"/>
    </source>
</evidence>
<evidence type="ECO:0000256" key="17">
    <source>
        <dbReference type="ARBA" id="ARBA00033667"/>
    </source>
</evidence>
<accession>A0ABN9WSZ0</accession>
<evidence type="ECO:0000259" key="19">
    <source>
        <dbReference type="SMART" id="SM00237"/>
    </source>
</evidence>
<dbReference type="InterPro" id="IPR004837">
    <property type="entry name" value="NaCa_Exmemb"/>
</dbReference>
<keyword evidence="5 18" id="KW-0812">Transmembrane</keyword>
<dbReference type="SMART" id="SM00237">
    <property type="entry name" value="Calx_beta"/>
    <property type="match status" value="2"/>
</dbReference>
<dbReference type="InterPro" id="IPR038081">
    <property type="entry name" value="CalX-like_sf"/>
</dbReference>
<dbReference type="PANTHER" id="PTHR11878">
    <property type="entry name" value="SODIUM/CALCIUM EXCHANGER"/>
    <property type="match status" value="1"/>
</dbReference>
<evidence type="ECO:0000256" key="5">
    <source>
        <dbReference type="ARBA" id="ARBA00022692"/>
    </source>
</evidence>
<feature type="transmembrane region" description="Helical" evidence="18">
    <location>
        <begin position="797"/>
        <end position="817"/>
    </location>
</feature>
<keyword evidence="10" id="KW-0112">Calmodulin-binding</keyword>
<dbReference type="Pfam" id="PF01699">
    <property type="entry name" value="Na_Ca_ex"/>
    <property type="match status" value="2"/>
</dbReference>
<dbReference type="PANTHER" id="PTHR11878:SF65">
    <property type="entry name" value="NA_CA-EXCHANGE PROTEIN, ISOFORM G"/>
    <property type="match status" value="1"/>
</dbReference>
<dbReference type="InterPro" id="IPR051171">
    <property type="entry name" value="CaCA"/>
</dbReference>
<evidence type="ECO:0000256" key="4">
    <source>
        <dbReference type="ARBA" id="ARBA00022475"/>
    </source>
</evidence>
<keyword evidence="7" id="KW-0732">Signal</keyword>
<dbReference type="InterPro" id="IPR003644">
    <property type="entry name" value="Calx_beta"/>
</dbReference>
<evidence type="ECO:0000256" key="12">
    <source>
        <dbReference type="ARBA" id="ARBA00023053"/>
    </source>
</evidence>
<evidence type="ECO:0000256" key="10">
    <source>
        <dbReference type="ARBA" id="ARBA00022860"/>
    </source>
</evidence>
<evidence type="ECO:0000256" key="13">
    <source>
        <dbReference type="ARBA" id="ARBA00023065"/>
    </source>
</evidence>
<keyword evidence="6" id="KW-0479">Metal-binding</keyword>
<evidence type="ECO:0000256" key="3">
    <source>
        <dbReference type="ARBA" id="ARBA00022448"/>
    </source>
</evidence>
<feature type="transmembrane region" description="Helical" evidence="18">
    <location>
        <begin position="57"/>
        <end position="81"/>
    </location>
</feature>
<feature type="non-terminal residue" evidence="20">
    <location>
        <position position="1"/>
    </location>
</feature>
<evidence type="ECO:0000256" key="6">
    <source>
        <dbReference type="ARBA" id="ARBA00022723"/>
    </source>
</evidence>
<comment type="caution">
    <text evidence="20">The sequence shown here is derived from an EMBL/GenBank/DDBJ whole genome shotgun (WGS) entry which is preliminary data.</text>
</comment>
<dbReference type="Pfam" id="PF03160">
    <property type="entry name" value="Calx-beta"/>
    <property type="match status" value="1"/>
</dbReference>
<comment type="subcellular location">
    <subcellularLocation>
        <location evidence="1">Cell membrane</location>
        <topology evidence="1">Multi-pass membrane protein</topology>
    </subcellularLocation>
</comment>
<evidence type="ECO:0000256" key="7">
    <source>
        <dbReference type="ARBA" id="ARBA00022729"/>
    </source>
</evidence>
<proteinExistence type="inferred from homology"/>
<feature type="transmembrane region" description="Helical" evidence="18">
    <location>
        <begin position="838"/>
        <end position="855"/>
    </location>
</feature>
<evidence type="ECO:0000256" key="8">
    <source>
        <dbReference type="ARBA" id="ARBA00022737"/>
    </source>
</evidence>
<keyword evidence="3" id="KW-0813">Transport</keyword>
<organism evidence="20 21">
    <name type="scientific">Prorocentrum cordatum</name>
    <dbReference type="NCBI Taxonomy" id="2364126"/>
    <lineage>
        <taxon>Eukaryota</taxon>
        <taxon>Sar</taxon>
        <taxon>Alveolata</taxon>
        <taxon>Dinophyceae</taxon>
        <taxon>Prorocentrales</taxon>
        <taxon>Prorocentraceae</taxon>
        <taxon>Prorocentrum</taxon>
    </lineage>
</organism>
<sequence>SHLGSRWAQADWTQGCHSDAMAESTSICEGGGPLILGGSDGVVFPLVHIENQVLGGILYFIGLMWCFQGVGIISDIFMSAIEKITSAKKRVPVPVSERVWDGIVGTSPSSAKSQDSIGQPRLKTVKVWNDTVANLTLMALGSSAPEILLGVIELAPNKMHSGALGPSTIVGSAAFNLLIITAVCISAIPEGEERRIKDMSVFAVTATFSIFAYLWLIVVLVVWTPDVVTPAEGLLTIVFLPILVYLAYLADVGAFHKLMGRVKSHRLVFSHETSVEDYHKMMAHLREKYPKMPDNKDAENLLLRYEFPESTTRAVRRREATRVASGQVAVRDRHLHLLGECVSKGLKPGATSGKMHGDAVIPAGECGEADHRPNAIVEFVSDMYAVSEADKKVLLTVRRGGNEQSSASCRFRTVPGTAKRDEDYIHKQGQLDFLPAETEKTIEIIVVEDKVHESTEEFYVELVPVPGAGIVGLKKLATVVVLDSDSPGELRFETEALTIVEPSQRVKKEIKVERVGGCNGDLKCAYRTEDGSAIAGKDYEAISGELVFSMGVQHTFVEVAVLPVASVDQRREEFRLIIEPCSEGPVARFDESTDGGADSGICTITIESDESGKKHHNACLSAAAHRGVLNMDNVDVGRARWKAQFVEALYVGGDPESQADAGVMDWTFHVISLPWKVLFAVVPPTDFCGGKLCFLCALFMIGICTAFIGDLANLLGCAMDIPPEICAITFVALGTSLPDTFASKTAAVQDPTADSSIGNVTGSNSVNVFLGLGLSWSTAAIYWALQGEEFVVEAGALGPSVGVFCGCAVACIGLLLVRRWTLGAELGGPTLAARMSSAFLVLLWVLYIVTAVLMVED</sequence>
<gene>
    <name evidence="20" type="ORF">PCOR1329_LOCUS70292</name>
</gene>
<evidence type="ECO:0000256" key="2">
    <source>
        <dbReference type="ARBA" id="ARBA00007489"/>
    </source>
</evidence>
<dbReference type="Gene3D" id="1.20.1420.30">
    <property type="entry name" value="NCX, central ion-binding region"/>
    <property type="match status" value="2"/>
</dbReference>
<feature type="transmembrane region" description="Helical" evidence="18">
    <location>
        <begin position="200"/>
        <end position="223"/>
    </location>
</feature>
<comment type="similarity">
    <text evidence="2">Belongs to the Ca(2+):cation antiporter (CaCA) (TC 2.A.19) family. SLC8 subfamily.</text>
</comment>
<evidence type="ECO:0000256" key="1">
    <source>
        <dbReference type="ARBA" id="ARBA00004651"/>
    </source>
</evidence>
<feature type="transmembrane region" description="Helical" evidence="18">
    <location>
        <begin position="235"/>
        <end position="256"/>
    </location>
</feature>
<comment type="catalytic activity">
    <reaction evidence="17">
        <text>Ca(2+)(in) + 3 Na(+)(out) = Ca(2+)(out) + 3 Na(+)(in)</text>
        <dbReference type="Rhea" id="RHEA:69955"/>
        <dbReference type="ChEBI" id="CHEBI:29101"/>
        <dbReference type="ChEBI" id="CHEBI:29108"/>
    </reaction>
</comment>
<feature type="transmembrane region" description="Helical" evidence="18">
    <location>
        <begin position="164"/>
        <end position="188"/>
    </location>
</feature>
<evidence type="ECO:0000313" key="21">
    <source>
        <dbReference type="Proteomes" id="UP001189429"/>
    </source>
</evidence>
<evidence type="ECO:0000256" key="16">
    <source>
        <dbReference type="ARBA" id="ARBA00023201"/>
    </source>
</evidence>
<feature type="transmembrane region" description="Helical" evidence="18">
    <location>
        <begin position="131"/>
        <end position="152"/>
    </location>
</feature>
<reference evidence="20" key="1">
    <citation type="submission" date="2023-10" db="EMBL/GenBank/DDBJ databases">
        <authorList>
            <person name="Chen Y."/>
            <person name="Shah S."/>
            <person name="Dougan E. K."/>
            <person name="Thang M."/>
            <person name="Chan C."/>
        </authorList>
    </citation>
    <scope>NUCLEOTIDE SEQUENCE [LARGE SCALE GENOMIC DNA]</scope>
</reference>
<keyword evidence="16" id="KW-0739">Sodium transport</keyword>
<evidence type="ECO:0000256" key="9">
    <source>
        <dbReference type="ARBA" id="ARBA00022837"/>
    </source>
</evidence>
<evidence type="ECO:0000256" key="18">
    <source>
        <dbReference type="SAM" id="Phobius"/>
    </source>
</evidence>
<keyword evidence="12" id="KW-0915">Sodium</keyword>
<keyword evidence="8" id="KW-0677">Repeat</keyword>
<dbReference type="SUPFAM" id="SSF141072">
    <property type="entry name" value="CalX-like"/>
    <property type="match status" value="2"/>
</dbReference>
<dbReference type="EMBL" id="CAUYUJ010019281">
    <property type="protein sequence ID" value="CAK0889908.1"/>
    <property type="molecule type" value="Genomic_DNA"/>
</dbReference>
<dbReference type="InterPro" id="IPR044880">
    <property type="entry name" value="NCX_ion-bd_dom_sf"/>
</dbReference>
<keyword evidence="15" id="KW-0325">Glycoprotein</keyword>
<evidence type="ECO:0000256" key="15">
    <source>
        <dbReference type="ARBA" id="ARBA00023180"/>
    </source>
</evidence>
<feature type="domain" description="Calx-beta" evidence="19">
    <location>
        <begin position="477"/>
        <end position="579"/>
    </location>
</feature>
<dbReference type="InterPro" id="IPR004836">
    <property type="entry name" value="Na_Ca_Ex"/>
</dbReference>
<protein>
    <recommendedName>
        <fullName evidence="19">Calx-beta domain-containing protein</fullName>
    </recommendedName>
</protein>
<feature type="domain" description="Calx-beta" evidence="19">
    <location>
        <begin position="362"/>
        <end position="463"/>
    </location>
</feature>
<evidence type="ECO:0000256" key="14">
    <source>
        <dbReference type="ARBA" id="ARBA00023136"/>
    </source>
</evidence>
<dbReference type="Gene3D" id="2.60.40.2030">
    <property type="match status" value="2"/>
</dbReference>
<keyword evidence="14 18" id="KW-0472">Membrane</keyword>
<keyword evidence="4" id="KW-1003">Cell membrane</keyword>
<keyword evidence="9" id="KW-0106">Calcium</keyword>
<dbReference type="PRINTS" id="PR01259">
    <property type="entry name" value="NACAEXCHNGR"/>
</dbReference>
<keyword evidence="21" id="KW-1185">Reference proteome</keyword>
<evidence type="ECO:0000256" key="11">
    <source>
        <dbReference type="ARBA" id="ARBA00022989"/>
    </source>
</evidence>
<feature type="transmembrane region" description="Helical" evidence="18">
    <location>
        <begin position="766"/>
        <end position="785"/>
    </location>
</feature>
<name>A0ABN9WSZ0_9DINO</name>
<keyword evidence="11 18" id="KW-1133">Transmembrane helix</keyword>